<dbReference type="SUPFAM" id="SSF55486">
    <property type="entry name" value="Metalloproteases ('zincins'), catalytic domain"/>
    <property type="match status" value="1"/>
</dbReference>
<evidence type="ECO:0000256" key="4">
    <source>
        <dbReference type="SAM" id="Phobius"/>
    </source>
</evidence>
<sequence>MRKNKILILFLVIFTLTTTNIVTLLYLNHIIHSNSEQLVFAYDAIMVRDNEISRLEGLENENNRLTSENQTLNTTNENLTSQKEQLSREQSSLKQQVSEQSEEIVVLTNQNLNMNRVLEKYNHFLDYEPEKLSEYQTYIKELEQRVEKSGSFDIYEVPKRKKVYEGYTIWLEDGASERWADQAMEYLRLIPAKALEALNKDKWYLIITPRSLEEVYHSGVENTIGLTIYYRKRIYIKNEEFSIDSCTLHEIGHALDALNSYQSFTEGFNDVFNQESAASGLSKYFTSSPTEYFAETFQNYFISPEITKKNAPKSYAFIEKFLEKYE</sequence>
<evidence type="ECO:0000259" key="5">
    <source>
        <dbReference type="PROSITE" id="PS51995"/>
    </source>
</evidence>
<evidence type="ECO:0000313" key="7">
    <source>
        <dbReference type="Proteomes" id="UP000262969"/>
    </source>
</evidence>
<keyword evidence="4" id="KW-0812">Transmembrane</keyword>
<keyword evidence="4" id="KW-0472">Membrane</keyword>
<dbReference type="GO" id="GO:0008237">
    <property type="term" value="F:metallopeptidase activity"/>
    <property type="evidence" value="ECO:0007669"/>
    <property type="project" value="InterPro"/>
</dbReference>
<dbReference type="PROSITE" id="PS51995">
    <property type="entry name" value="ATLF"/>
    <property type="match status" value="1"/>
</dbReference>
<name>A0A3D2X3U6_9FIRM</name>
<evidence type="ECO:0000256" key="3">
    <source>
        <dbReference type="SAM" id="MobiDB-lite"/>
    </source>
</evidence>
<feature type="region of interest" description="Disordered" evidence="3">
    <location>
        <begin position="58"/>
        <end position="93"/>
    </location>
</feature>
<accession>A0A3D2X3U6</accession>
<dbReference type="EMBL" id="DPVV01000143">
    <property type="protein sequence ID" value="HCL01584.1"/>
    <property type="molecule type" value="Genomic_DNA"/>
</dbReference>
<comment type="caution">
    <text evidence="6">The sequence shown here is derived from an EMBL/GenBank/DDBJ whole genome shotgun (WGS) entry which is preliminary data.</text>
</comment>
<dbReference type="Pfam" id="PF07737">
    <property type="entry name" value="ATLF"/>
    <property type="match status" value="1"/>
</dbReference>
<dbReference type="CDD" id="cd20184">
    <property type="entry name" value="M34_peptidase_like"/>
    <property type="match status" value="1"/>
</dbReference>
<comment type="subcellular location">
    <subcellularLocation>
        <location evidence="1">Secreted</location>
    </subcellularLocation>
</comment>
<dbReference type="AlphaFoldDB" id="A0A3D2X3U6"/>
<dbReference type="Proteomes" id="UP000262969">
    <property type="component" value="Unassembled WGS sequence"/>
</dbReference>
<gene>
    <name evidence="6" type="ORF">DHW61_04080</name>
</gene>
<dbReference type="GO" id="GO:0005576">
    <property type="term" value="C:extracellular region"/>
    <property type="evidence" value="ECO:0007669"/>
    <property type="project" value="UniProtKB-SubCell"/>
</dbReference>
<protein>
    <recommendedName>
        <fullName evidence="5">ATLF-like domain-containing protein</fullName>
    </recommendedName>
</protein>
<evidence type="ECO:0000256" key="1">
    <source>
        <dbReference type="ARBA" id="ARBA00004613"/>
    </source>
</evidence>
<reference evidence="6 7" key="1">
    <citation type="journal article" date="2018" name="Nat. Biotechnol.">
        <title>A standardized bacterial taxonomy based on genome phylogeny substantially revises the tree of life.</title>
        <authorList>
            <person name="Parks D.H."/>
            <person name="Chuvochina M."/>
            <person name="Waite D.W."/>
            <person name="Rinke C."/>
            <person name="Skarshewski A."/>
            <person name="Chaumeil P.A."/>
            <person name="Hugenholtz P."/>
        </authorList>
    </citation>
    <scope>NUCLEOTIDE SEQUENCE [LARGE SCALE GENOMIC DNA]</scope>
    <source>
        <strain evidence="6">UBA11728</strain>
    </source>
</reference>
<organism evidence="6 7">
    <name type="scientific">Lachnoclostridium phytofermentans</name>
    <dbReference type="NCBI Taxonomy" id="66219"/>
    <lineage>
        <taxon>Bacteria</taxon>
        <taxon>Bacillati</taxon>
        <taxon>Bacillota</taxon>
        <taxon>Clostridia</taxon>
        <taxon>Lachnospirales</taxon>
        <taxon>Lachnospiraceae</taxon>
    </lineage>
</organism>
<feature type="domain" description="ATLF-like" evidence="5">
    <location>
        <begin position="115"/>
        <end position="323"/>
    </location>
</feature>
<proteinExistence type="predicted"/>
<dbReference type="InterPro" id="IPR024079">
    <property type="entry name" value="MetalloPept_cat_dom_sf"/>
</dbReference>
<evidence type="ECO:0000313" key="6">
    <source>
        <dbReference type="EMBL" id="HCL01584.1"/>
    </source>
</evidence>
<keyword evidence="2" id="KW-0964">Secreted</keyword>
<feature type="transmembrane region" description="Helical" evidence="4">
    <location>
        <begin position="7"/>
        <end position="27"/>
    </location>
</feature>
<dbReference type="InterPro" id="IPR047568">
    <property type="entry name" value="ATLF-like_dom"/>
</dbReference>
<dbReference type="Gene3D" id="3.40.390.10">
    <property type="entry name" value="Collagenase (Catalytic Domain)"/>
    <property type="match status" value="1"/>
</dbReference>
<dbReference type="InterPro" id="IPR014781">
    <property type="entry name" value="Anthrax_toxin_lethal/edema_N/C"/>
</dbReference>
<evidence type="ECO:0000256" key="2">
    <source>
        <dbReference type="ARBA" id="ARBA00022525"/>
    </source>
</evidence>
<feature type="compositionally biased region" description="Low complexity" evidence="3">
    <location>
        <begin position="66"/>
        <end position="82"/>
    </location>
</feature>
<keyword evidence="4" id="KW-1133">Transmembrane helix</keyword>